<dbReference type="InterPro" id="IPR028098">
    <property type="entry name" value="Glyco_trans_4-like_N"/>
</dbReference>
<evidence type="ECO:0000313" key="7">
    <source>
        <dbReference type="Proteomes" id="UP000297963"/>
    </source>
</evidence>
<gene>
    <name evidence="5" type="ORF">E3O11_03820</name>
    <name evidence="4" type="ORF">SAMN05216274_11625</name>
</gene>
<accession>A0A1I3D3X5</accession>
<dbReference type="CDD" id="cd03801">
    <property type="entry name" value="GT4_PimA-like"/>
    <property type="match status" value="1"/>
</dbReference>
<dbReference type="Proteomes" id="UP000199681">
    <property type="component" value="Unassembled WGS sequence"/>
</dbReference>
<dbReference type="Gene3D" id="3.40.50.2000">
    <property type="entry name" value="Glycogen Phosphorylase B"/>
    <property type="match status" value="2"/>
</dbReference>
<dbReference type="AlphaFoldDB" id="A0A1I3D3X5"/>
<evidence type="ECO:0000256" key="1">
    <source>
        <dbReference type="ARBA" id="ARBA00022676"/>
    </source>
</evidence>
<reference evidence="4 6" key="1">
    <citation type="submission" date="2016-10" db="EMBL/GenBank/DDBJ databases">
        <authorList>
            <person name="Varghese N."/>
            <person name="Submissions S."/>
        </authorList>
    </citation>
    <scope>NUCLEOTIDE SEQUENCE [LARGE SCALE GENOMIC DNA]</scope>
    <source>
        <strain evidence="4 6">GMCC 1.11211</strain>
    </source>
</reference>
<dbReference type="STRING" id="995038.SAMN05216274_11625"/>
<protein>
    <submittedName>
        <fullName evidence="4 5">Glycosyltransferase</fullName>
    </submittedName>
</protein>
<keyword evidence="1" id="KW-0328">Glycosyltransferase</keyword>
<organism evidence="5 7">
    <name type="scientific">Cryobacterium levicorallinum</name>
    <dbReference type="NCBI Taxonomy" id="995038"/>
    <lineage>
        <taxon>Bacteria</taxon>
        <taxon>Bacillati</taxon>
        <taxon>Actinomycetota</taxon>
        <taxon>Actinomycetes</taxon>
        <taxon>Micrococcales</taxon>
        <taxon>Microbacteriaceae</taxon>
        <taxon>Cryobacterium</taxon>
    </lineage>
</organism>
<dbReference type="Pfam" id="PF13439">
    <property type="entry name" value="Glyco_transf_4"/>
    <property type="match status" value="1"/>
</dbReference>
<evidence type="ECO:0000313" key="4">
    <source>
        <dbReference type="EMBL" id="SFH81397.1"/>
    </source>
</evidence>
<dbReference type="SUPFAM" id="SSF53756">
    <property type="entry name" value="UDP-Glycosyltransferase/glycogen phosphorylase"/>
    <property type="match status" value="1"/>
</dbReference>
<name>A0A1I3D3X5_9MICO</name>
<keyword evidence="2 5" id="KW-0808">Transferase</keyword>
<comment type="caution">
    <text evidence="5">The sequence shown here is derived from an EMBL/GenBank/DDBJ whole genome shotgun (WGS) entry which is preliminary data.</text>
</comment>
<evidence type="ECO:0000259" key="3">
    <source>
        <dbReference type="Pfam" id="PF13439"/>
    </source>
</evidence>
<keyword evidence="6" id="KW-1185">Reference proteome</keyword>
<evidence type="ECO:0000313" key="6">
    <source>
        <dbReference type="Proteomes" id="UP000199681"/>
    </source>
</evidence>
<proteinExistence type="predicted"/>
<dbReference type="GO" id="GO:0016757">
    <property type="term" value="F:glycosyltransferase activity"/>
    <property type="evidence" value="ECO:0007669"/>
    <property type="project" value="UniProtKB-KW"/>
</dbReference>
<dbReference type="RefSeq" id="WP_092451742.1">
    <property type="nucleotide sequence ID" value="NZ_BKAC01000019.1"/>
</dbReference>
<evidence type="ECO:0000256" key="2">
    <source>
        <dbReference type="ARBA" id="ARBA00022679"/>
    </source>
</evidence>
<dbReference type="EMBL" id="FOPW01000016">
    <property type="protein sequence ID" value="SFH81397.1"/>
    <property type="molecule type" value="Genomic_DNA"/>
</dbReference>
<dbReference type="EMBL" id="SOFE01000007">
    <property type="protein sequence ID" value="TFB86816.1"/>
    <property type="molecule type" value="Genomic_DNA"/>
</dbReference>
<dbReference type="Proteomes" id="UP000297963">
    <property type="component" value="Unassembled WGS sequence"/>
</dbReference>
<evidence type="ECO:0000313" key="5">
    <source>
        <dbReference type="EMBL" id="TFB86816.1"/>
    </source>
</evidence>
<reference evidence="5 7" key="2">
    <citation type="submission" date="2019-03" db="EMBL/GenBank/DDBJ databases">
        <title>Genomics of glacier-inhabiting Cryobacterium strains.</title>
        <authorList>
            <person name="Liu Q."/>
            <person name="Xin Y.-H."/>
        </authorList>
    </citation>
    <scope>NUCLEOTIDE SEQUENCE [LARGE SCALE GENOMIC DNA]</scope>
    <source>
        <strain evidence="5 7">Hh34</strain>
    </source>
</reference>
<feature type="domain" description="Glycosyltransferase subfamily 4-like N-terminal" evidence="3">
    <location>
        <begin position="14"/>
        <end position="167"/>
    </location>
</feature>
<sequence length="379" mass="40547">MRIAILHGNNDAYGASRVLIQEISCLLSLGHTVAVIVPNGGPLAEDLAQSGLSATVIVDPGLSVLRLSKISDLLHPIRLRPEITHADVVVLWTLALAAYIPLLRLKRKSFYLSVHELLPSRLGNLLVRVLLAPGRFPICACSEATAAWLEQNGVARTRLTVTSPVFDPVTLVRAPTLHDPFTLAVVGRVNGRRGHLEVAQALQSLWPAVSPDPPTTGSSWRLLLFGAPFSGQESALDAVLHLIEGDPRIEYRGEAKSLESIASQIDAVACFPSMPESFGLVPVEAWRAGVRAAGFADGGPGEVLPIVGGIGVARTGAPLADISSALLTLERSVRARKALPEPSTVNPLFTKERRLISLTQVLNQAVARPARRTVRKRSS</sequence>